<comment type="similarity">
    <text evidence="1">Belongs to the HMG-CoA lyase family.</text>
</comment>
<dbReference type="RefSeq" id="WP_111741732.1">
    <property type="nucleotide sequence ID" value="NZ_LR698987.1"/>
</dbReference>
<organism evidence="5 6">
    <name type="scientific">Leminorella richardii</name>
    <dbReference type="NCBI Taxonomy" id="158841"/>
    <lineage>
        <taxon>Bacteria</taxon>
        <taxon>Pseudomonadati</taxon>
        <taxon>Pseudomonadota</taxon>
        <taxon>Gammaproteobacteria</taxon>
        <taxon>Enterobacterales</taxon>
        <taxon>Budviciaceae</taxon>
        <taxon>Leminorella</taxon>
    </lineage>
</organism>
<dbReference type="SUPFAM" id="SSF51569">
    <property type="entry name" value="Aldolase"/>
    <property type="match status" value="1"/>
</dbReference>
<evidence type="ECO:0000256" key="2">
    <source>
        <dbReference type="ARBA" id="ARBA00022723"/>
    </source>
</evidence>
<keyword evidence="6" id="KW-1185">Reference proteome</keyword>
<dbReference type="Proteomes" id="UP000249005">
    <property type="component" value="Chromosome 1"/>
</dbReference>
<dbReference type="InterPro" id="IPR043594">
    <property type="entry name" value="HMGL"/>
</dbReference>
<dbReference type="PANTHER" id="PTHR42738">
    <property type="entry name" value="HYDROXYMETHYLGLUTARYL-COA LYASE"/>
    <property type="match status" value="1"/>
</dbReference>
<dbReference type="PANTHER" id="PTHR42738:SF7">
    <property type="entry name" value="HYDROXYMETHYLGLUTARYL-COA LYASE"/>
    <property type="match status" value="1"/>
</dbReference>
<dbReference type="AlphaFoldDB" id="A0A2X4XVP0"/>
<dbReference type="InterPro" id="IPR013785">
    <property type="entry name" value="Aldolase_TIM"/>
</dbReference>
<reference evidence="5 6" key="1">
    <citation type="submission" date="2018-06" db="EMBL/GenBank/DDBJ databases">
        <authorList>
            <consortium name="Pathogen Informatics"/>
            <person name="Doyle S."/>
        </authorList>
    </citation>
    <scope>NUCLEOTIDE SEQUENCE [LARGE SCALE GENOMIC DNA]</scope>
    <source>
        <strain evidence="5 6">NCTC12151</strain>
    </source>
</reference>
<accession>A0A2X4XVP0</accession>
<dbReference type="InterPro" id="IPR000891">
    <property type="entry name" value="PYR_CT"/>
</dbReference>
<gene>
    <name evidence="5" type="primary">yngG</name>
    <name evidence="5" type="ORF">NCTC12151_03469</name>
</gene>
<dbReference type="PROSITE" id="PS50991">
    <property type="entry name" value="PYR_CT"/>
    <property type="match status" value="1"/>
</dbReference>
<dbReference type="GO" id="GO:0006552">
    <property type="term" value="P:L-leucine catabolic process"/>
    <property type="evidence" value="ECO:0007669"/>
    <property type="project" value="TreeGrafter"/>
</dbReference>
<evidence type="ECO:0000313" key="5">
    <source>
        <dbReference type="EMBL" id="SQI44135.1"/>
    </source>
</evidence>
<dbReference type="NCBIfam" id="NF004283">
    <property type="entry name" value="PRK05692.1"/>
    <property type="match status" value="1"/>
</dbReference>
<feature type="domain" description="Pyruvate carboxyltransferase" evidence="4">
    <location>
        <begin position="20"/>
        <end position="290"/>
    </location>
</feature>
<protein>
    <submittedName>
        <fullName evidence="5">Hydroxymethylglutaryl-CoA lyase yngG</fullName>
        <ecNumber evidence="5">4.1.3.4</ecNumber>
    </submittedName>
</protein>
<dbReference type="GO" id="GO:0004419">
    <property type="term" value="F:hydroxymethylglutaryl-CoA lyase activity"/>
    <property type="evidence" value="ECO:0007669"/>
    <property type="project" value="UniProtKB-EC"/>
</dbReference>
<keyword evidence="3 5" id="KW-0456">Lyase</keyword>
<dbReference type="Pfam" id="PF00682">
    <property type="entry name" value="HMGL-like"/>
    <property type="match status" value="1"/>
</dbReference>
<evidence type="ECO:0000256" key="3">
    <source>
        <dbReference type="ARBA" id="ARBA00023239"/>
    </source>
</evidence>
<keyword evidence="2" id="KW-0479">Metal-binding</keyword>
<dbReference type="CDD" id="cd07938">
    <property type="entry name" value="DRE_TIM_HMGL"/>
    <property type="match status" value="1"/>
</dbReference>
<dbReference type="GO" id="GO:0046872">
    <property type="term" value="F:metal ion binding"/>
    <property type="evidence" value="ECO:0007669"/>
    <property type="project" value="UniProtKB-KW"/>
</dbReference>
<evidence type="ECO:0000256" key="1">
    <source>
        <dbReference type="ARBA" id="ARBA00009405"/>
    </source>
</evidence>
<name>A0A2X4XVP0_9GAMM</name>
<evidence type="ECO:0000313" key="6">
    <source>
        <dbReference type="Proteomes" id="UP000249005"/>
    </source>
</evidence>
<dbReference type="Gene3D" id="3.20.20.70">
    <property type="entry name" value="Aldolase class I"/>
    <property type="match status" value="1"/>
</dbReference>
<sequence length="324" mass="34693">MNQTQWIGGAGNGVPLPSSVALTEVCPRDGFQNICDWIPTETKQQAIDLLIDSGLQRFEITSFVNPKAIPQMADAQRIVEHVLRRNREENLGLDIVALAPNLRGAENALNAGVHHISYVISAGEQHNLANINRTHEASLADLAAITSAYPDMHVTLSMATVFGCPFAGAVSADTVLWLLSEALSRGVRDVTLCDTIGVASPRQTGELLARVRDTNPSLDVGLHVHDTHGMALANTLVALTHGVRRFETAAGGLGGCPFAPGAAGNSATEDVANMLWRMGIDTGVSREKLLTAVAFIRQQIQPNLMSHLAQARSYGEFSFWTEGA</sequence>
<dbReference type="OrthoDB" id="9784013at2"/>
<evidence type="ECO:0000259" key="4">
    <source>
        <dbReference type="PROSITE" id="PS50991"/>
    </source>
</evidence>
<proteinExistence type="inferred from homology"/>
<dbReference type="EMBL" id="LS483470">
    <property type="protein sequence ID" value="SQI44135.1"/>
    <property type="molecule type" value="Genomic_DNA"/>
</dbReference>
<dbReference type="KEGG" id="lri:NCTC12151_03469"/>
<dbReference type="EC" id="4.1.3.4" evidence="5"/>
<dbReference type="GO" id="GO:0046951">
    <property type="term" value="P:ketone body biosynthetic process"/>
    <property type="evidence" value="ECO:0007669"/>
    <property type="project" value="TreeGrafter"/>
</dbReference>